<comment type="caution">
    <text evidence="1">The sequence shown here is derived from an EMBL/GenBank/DDBJ whole genome shotgun (WGS) entry which is preliminary data.</text>
</comment>
<dbReference type="EMBL" id="JAINUF010000012">
    <property type="protein sequence ID" value="KAJ8344896.1"/>
    <property type="molecule type" value="Genomic_DNA"/>
</dbReference>
<dbReference type="Proteomes" id="UP001152622">
    <property type="component" value="Chromosome 12"/>
</dbReference>
<evidence type="ECO:0000313" key="1">
    <source>
        <dbReference type="EMBL" id="KAJ8344896.1"/>
    </source>
</evidence>
<protein>
    <submittedName>
        <fullName evidence="1">Uncharacterized protein</fullName>
    </submittedName>
</protein>
<reference evidence="1" key="1">
    <citation type="journal article" date="2023" name="Science">
        <title>Genome structures resolve the early diversification of teleost fishes.</title>
        <authorList>
            <person name="Parey E."/>
            <person name="Louis A."/>
            <person name="Montfort J."/>
            <person name="Bouchez O."/>
            <person name="Roques C."/>
            <person name="Iampietro C."/>
            <person name="Lluch J."/>
            <person name="Castinel A."/>
            <person name="Donnadieu C."/>
            <person name="Desvignes T."/>
            <person name="Floi Bucao C."/>
            <person name="Jouanno E."/>
            <person name="Wen M."/>
            <person name="Mejri S."/>
            <person name="Dirks R."/>
            <person name="Jansen H."/>
            <person name="Henkel C."/>
            <person name="Chen W.J."/>
            <person name="Zahm M."/>
            <person name="Cabau C."/>
            <person name="Klopp C."/>
            <person name="Thompson A.W."/>
            <person name="Robinson-Rechavi M."/>
            <person name="Braasch I."/>
            <person name="Lecointre G."/>
            <person name="Bobe J."/>
            <person name="Postlethwait J.H."/>
            <person name="Berthelot C."/>
            <person name="Roest Crollius H."/>
            <person name="Guiguen Y."/>
        </authorList>
    </citation>
    <scope>NUCLEOTIDE SEQUENCE</scope>
    <source>
        <strain evidence="1">WJC10195</strain>
    </source>
</reference>
<proteinExistence type="predicted"/>
<keyword evidence="2" id="KW-1185">Reference proteome</keyword>
<dbReference type="AlphaFoldDB" id="A0A9Q1ETP6"/>
<gene>
    <name evidence="1" type="ORF">SKAU_G00290890</name>
</gene>
<sequence length="81" mass="8740">MGKKSRPCVGTCQEAASDKDMLDSQTSVLKCLYTTVKSQSCDSLENQQMQPIAPHQQALGAGTFNMLICSVLIQGNQSTIM</sequence>
<organism evidence="1 2">
    <name type="scientific">Synaphobranchus kaupii</name>
    <name type="common">Kaup's arrowtooth eel</name>
    <dbReference type="NCBI Taxonomy" id="118154"/>
    <lineage>
        <taxon>Eukaryota</taxon>
        <taxon>Metazoa</taxon>
        <taxon>Chordata</taxon>
        <taxon>Craniata</taxon>
        <taxon>Vertebrata</taxon>
        <taxon>Euteleostomi</taxon>
        <taxon>Actinopterygii</taxon>
        <taxon>Neopterygii</taxon>
        <taxon>Teleostei</taxon>
        <taxon>Anguilliformes</taxon>
        <taxon>Synaphobranchidae</taxon>
        <taxon>Synaphobranchus</taxon>
    </lineage>
</organism>
<accession>A0A9Q1ETP6</accession>
<evidence type="ECO:0000313" key="2">
    <source>
        <dbReference type="Proteomes" id="UP001152622"/>
    </source>
</evidence>
<name>A0A9Q1ETP6_SYNKA</name>